<dbReference type="GO" id="GO:0009249">
    <property type="term" value="P:protein lipoylation"/>
    <property type="evidence" value="ECO:0007669"/>
    <property type="project" value="TreeGrafter"/>
</dbReference>
<proteinExistence type="inferred from homology"/>
<dbReference type="GO" id="GO:0019464">
    <property type="term" value="P:glycine decarboxylation via glycine cleavage system"/>
    <property type="evidence" value="ECO:0007669"/>
    <property type="project" value="UniProtKB-UniRule"/>
</dbReference>
<keyword evidence="2 3" id="KW-0450">Lipoyl</keyword>
<comment type="subunit">
    <text evidence="3">The glycine cleavage system is composed of four proteins: P, T, L and H.</text>
</comment>
<name>A0A179B8M4_ACIFR</name>
<gene>
    <name evidence="3" type="primary">gcvH</name>
    <name evidence="5" type="ORF">A4H96_11930</name>
</gene>
<evidence type="ECO:0000259" key="4">
    <source>
        <dbReference type="PROSITE" id="PS50968"/>
    </source>
</evidence>
<dbReference type="AlphaFoldDB" id="A0A179B8M4"/>
<comment type="similarity">
    <text evidence="1 3">Belongs to the GcvH family.</text>
</comment>
<dbReference type="InterPro" id="IPR033753">
    <property type="entry name" value="GCV_H/Fam206"/>
</dbReference>
<sequence>MSMSEYRGCELPEDLFYDLDYVWVRPEDDGTLTIGVTDPAQTMSGRLQKARIKKVGTHLDAGRHVGTLESGKWAGGVPVPFAGEVVARNDALLEDPHMINIDPYGDAWIARVKPDDPQHALDHVKTGLEAIEALQAWIKRYDVQCMRCSD</sequence>
<dbReference type="CDD" id="cd06848">
    <property type="entry name" value="GCS_H"/>
    <property type="match status" value="1"/>
</dbReference>
<reference evidence="5 6" key="1">
    <citation type="submission" date="2016-04" db="EMBL/GenBank/DDBJ databases">
        <title>Acidithiobacillus ferrooxidans genome sequencing and assembly.</title>
        <authorList>
            <person name="Zhou Z."/>
        </authorList>
    </citation>
    <scope>NUCLEOTIDE SEQUENCE [LARGE SCALE GENOMIC DNA]</scope>
    <source>
        <strain evidence="5 6">BY0502</strain>
    </source>
</reference>
<dbReference type="SUPFAM" id="SSF51230">
    <property type="entry name" value="Single hybrid motif"/>
    <property type="match status" value="1"/>
</dbReference>
<dbReference type="Pfam" id="PF01597">
    <property type="entry name" value="GCV_H"/>
    <property type="match status" value="1"/>
</dbReference>
<feature type="domain" description="Lipoyl-binding" evidence="4">
    <location>
        <begin position="31"/>
        <end position="113"/>
    </location>
</feature>
<protein>
    <recommendedName>
        <fullName evidence="3">Glycine cleavage system H protein</fullName>
    </recommendedName>
</protein>
<dbReference type="PANTHER" id="PTHR11715">
    <property type="entry name" value="GLYCINE CLEAVAGE SYSTEM H PROTEIN"/>
    <property type="match status" value="1"/>
</dbReference>
<dbReference type="InterPro" id="IPR003016">
    <property type="entry name" value="2-oxoA_DH_lipoyl-BS"/>
</dbReference>
<evidence type="ECO:0000256" key="3">
    <source>
        <dbReference type="HAMAP-Rule" id="MF_00272"/>
    </source>
</evidence>
<comment type="cofactor">
    <cofactor evidence="3">
        <name>(R)-lipoate</name>
        <dbReference type="ChEBI" id="CHEBI:83088"/>
    </cofactor>
    <text evidence="3">Binds 1 lipoyl cofactor covalently.</text>
</comment>
<comment type="caution">
    <text evidence="5">The sequence shown here is derived from an EMBL/GenBank/DDBJ whole genome shotgun (WGS) entry which is preliminary data.</text>
</comment>
<dbReference type="PROSITE" id="PS50968">
    <property type="entry name" value="BIOTINYL_LIPOYL"/>
    <property type="match status" value="1"/>
</dbReference>
<dbReference type="InterPro" id="IPR000089">
    <property type="entry name" value="Biotin_lipoyl"/>
</dbReference>
<dbReference type="InterPro" id="IPR002930">
    <property type="entry name" value="GCV_H"/>
</dbReference>
<dbReference type="Gene3D" id="2.40.50.100">
    <property type="match status" value="1"/>
</dbReference>
<organism evidence="5 6">
    <name type="scientific">Acidithiobacillus ferrooxidans</name>
    <name type="common">Thiobacillus ferrooxidans</name>
    <dbReference type="NCBI Taxonomy" id="920"/>
    <lineage>
        <taxon>Bacteria</taxon>
        <taxon>Pseudomonadati</taxon>
        <taxon>Pseudomonadota</taxon>
        <taxon>Acidithiobacillia</taxon>
        <taxon>Acidithiobacillales</taxon>
        <taxon>Acidithiobacillaceae</taxon>
        <taxon>Acidithiobacillus</taxon>
    </lineage>
</organism>
<comment type="function">
    <text evidence="3">The glycine cleavage system catalyzes the degradation of glycine. The H protein shuttles the methylamine group of glycine from the P protein to the T protein.</text>
</comment>
<evidence type="ECO:0000256" key="2">
    <source>
        <dbReference type="ARBA" id="ARBA00022823"/>
    </source>
</evidence>
<accession>A0A179B8M4</accession>
<dbReference type="PROSITE" id="PS00189">
    <property type="entry name" value="LIPOYL"/>
    <property type="match status" value="1"/>
</dbReference>
<dbReference type="EMBL" id="LVXZ01000177">
    <property type="protein sequence ID" value="OAP88052.1"/>
    <property type="molecule type" value="Genomic_DNA"/>
</dbReference>
<dbReference type="GO" id="GO:0005829">
    <property type="term" value="C:cytosol"/>
    <property type="evidence" value="ECO:0007669"/>
    <property type="project" value="TreeGrafter"/>
</dbReference>
<feature type="modified residue" description="N6-lipoyllysine" evidence="3">
    <location>
        <position position="72"/>
    </location>
</feature>
<dbReference type="HAMAP" id="MF_00272">
    <property type="entry name" value="GcvH"/>
    <property type="match status" value="1"/>
</dbReference>
<evidence type="ECO:0000256" key="1">
    <source>
        <dbReference type="ARBA" id="ARBA00009249"/>
    </source>
</evidence>
<dbReference type="InterPro" id="IPR011053">
    <property type="entry name" value="Single_hybrid_motif"/>
</dbReference>
<dbReference type="Proteomes" id="UP000078302">
    <property type="component" value="Unassembled WGS sequence"/>
</dbReference>
<dbReference type="GO" id="GO:0005960">
    <property type="term" value="C:glycine cleavage complex"/>
    <property type="evidence" value="ECO:0007669"/>
    <property type="project" value="InterPro"/>
</dbReference>
<evidence type="ECO:0000313" key="6">
    <source>
        <dbReference type="Proteomes" id="UP000078302"/>
    </source>
</evidence>
<dbReference type="PANTHER" id="PTHR11715:SF3">
    <property type="entry name" value="GLYCINE CLEAVAGE SYSTEM H PROTEIN-RELATED"/>
    <property type="match status" value="1"/>
</dbReference>
<keyword evidence="6" id="KW-1185">Reference proteome</keyword>
<evidence type="ECO:0000313" key="5">
    <source>
        <dbReference type="EMBL" id="OAP88052.1"/>
    </source>
</evidence>